<evidence type="ECO:0000313" key="8">
    <source>
        <dbReference type="EnsemblMetazoa" id="XP_029345246.1"/>
    </source>
</evidence>
<dbReference type="PANTHER" id="PTHR11610:SF177">
    <property type="entry name" value="IP13478P-RELATED"/>
    <property type="match status" value="1"/>
</dbReference>
<dbReference type="InterPro" id="IPR000734">
    <property type="entry name" value="TAG_lipase"/>
</dbReference>
<dbReference type="InterPro" id="IPR033906">
    <property type="entry name" value="Lipase_N"/>
</dbReference>
<dbReference type="KEGG" id="api:100160237"/>
<dbReference type="PRINTS" id="PR00821">
    <property type="entry name" value="TAGLIPASE"/>
</dbReference>
<dbReference type="Pfam" id="PF00151">
    <property type="entry name" value="Lipase"/>
    <property type="match status" value="1"/>
</dbReference>
<dbReference type="EnsemblMetazoa" id="XM_029489386.1">
    <property type="protein sequence ID" value="XP_029345246.1"/>
    <property type="gene ID" value="LOC100160237"/>
</dbReference>
<dbReference type="InterPro" id="IPR013818">
    <property type="entry name" value="Lipase"/>
</dbReference>
<name>A0A8R2JSE4_ACYPI</name>
<proteinExistence type="inferred from homology"/>
<comment type="subcellular location">
    <subcellularLocation>
        <location evidence="1">Secreted</location>
    </subcellularLocation>
</comment>
<feature type="signal peptide" evidence="6">
    <location>
        <begin position="1"/>
        <end position="22"/>
    </location>
</feature>
<dbReference type="SUPFAM" id="SSF53474">
    <property type="entry name" value="alpha/beta-Hydrolases"/>
    <property type="match status" value="1"/>
</dbReference>
<dbReference type="EnsemblMetazoa" id="XM_016803889.2">
    <property type="protein sequence ID" value="XP_016659378.1"/>
    <property type="gene ID" value="LOC100160237"/>
</dbReference>
<accession>A0A8R2JSE4</accession>
<dbReference type="InterPro" id="IPR029058">
    <property type="entry name" value="AB_hydrolase_fold"/>
</dbReference>
<dbReference type="AlphaFoldDB" id="A0A8R2JSE4"/>
<evidence type="ECO:0000256" key="1">
    <source>
        <dbReference type="ARBA" id="ARBA00004613"/>
    </source>
</evidence>
<dbReference type="GeneID" id="100160237"/>
<dbReference type="RefSeq" id="XP_016659378.1">
    <property type="nucleotide sequence ID" value="XM_016803889.1"/>
</dbReference>
<sequence>MMMSTDLYITIWILSCLVSSRGDLRDLPGFKMFESCIEPPSKCPNPNITFHLYTRYADNHILDFSKPETLLEAPFVPHAPIKLLIHGYTGHKDYSPNTELRPAYLAYQNLNLISVNYKELVQPPCYVQAVHNVPLVGKCTKMLLLRLFRLRPDLYLRDLHVVGFSLGAQVAGHVGRLMNGTIQRITGLDPASPLFDTFLLSNEVLDKSDALFVDVVHTNIGFKGKMAPLGHLDFYANNGIAQPGCGTNTSCSHVRAVEYFAESISSKTQFLAVKCISYIMYKLKFCKTSETSPLIVMGEHVNRTQKGIYYFMTNSKPPYAQGMDTYEKKKTTNTSSTTGSSSQIDQNDIPLTDP</sequence>
<dbReference type="GO" id="GO:0017171">
    <property type="term" value="F:serine hydrolase activity"/>
    <property type="evidence" value="ECO:0007669"/>
    <property type="project" value="TreeGrafter"/>
</dbReference>
<evidence type="ECO:0000256" key="3">
    <source>
        <dbReference type="ARBA" id="ARBA00022525"/>
    </source>
</evidence>
<evidence type="ECO:0000256" key="4">
    <source>
        <dbReference type="RuleBase" id="RU004262"/>
    </source>
</evidence>
<dbReference type="Gene3D" id="3.40.50.1820">
    <property type="entry name" value="alpha/beta hydrolase"/>
    <property type="match status" value="1"/>
</dbReference>
<reference evidence="9" key="1">
    <citation type="submission" date="2010-06" db="EMBL/GenBank/DDBJ databases">
        <authorList>
            <person name="Jiang H."/>
            <person name="Abraham K."/>
            <person name="Ali S."/>
            <person name="Alsbrooks S.L."/>
            <person name="Anim B.N."/>
            <person name="Anosike U.S."/>
            <person name="Attaway T."/>
            <person name="Bandaranaike D.P."/>
            <person name="Battles P.K."/>
            <person name="Bell S.N."/>
            <person name="Bell A.V."/>
            <person name="Beltran B."/>
            <person name="Bickham C."/>
            <person name="Bustamante Y."/>
            <person name="Caleb T."/>
            <person name="Canada A."/>
            <person name="Cardenas V."/>
            <person name="Carter K."/>
            <person name="Chacko J."/>
            <person name="Chandrabose M.N."/>
            <person name="Chavez D."/>
            <person name="Chavez A."/>
            <person name="Chen L."/>
            <person name="Chu H.-S."/>
            <person name="Claassen K.J."/>
            <person name="Cockrell R."/>
            <person name="Collins M."/>
            <person name="Cooper J.A."/>
            <person name="Cree A."/>
            <person name="Curry S.M."/>
            <person name="Da Y."/>
            <person name="Dao M.D."/>
            <person name="Das B."/>
            <person name="Davila M.-L."/>
            <person name="Davy-Carroll L."/>
            <person name="Denson S."/>
            <person name="Dinh H."/>
            <person name="Ebong V.E."/>
            <person name="Edwards J.R."/>
            <person name="Egan A."/>
            <person name="El-Daye J."/>
            <person name="Escobedo L."/>
            <person name="Fernandez S."/>
            <person name="Fernando P.R."/>
            <person name="Flagg N."/>
            <person name="Forbes L.D."/>
            <person name="Fowler R.G."/>
            <person name="Fu Q."/>
            <person name="Gabisi R.A."/>
            <person name="Ganer J."/>
            <person name="Garbino Pronczuk A."/>
            <person name="Garcia R.M."/>
            <person name="Garner T."/>
            <person name="Garrett T.E."/>
            <person name="Gonzalez D.A."/>
            <person name="Hamid H."/>
            <person name="Hawkins E.S."/>
            <person name="Hirani K."/>
            <person name="Hogues M.E."/>
            <person name="Hollins B."/>
            <person name="Hsiao C.-H."/>
            <person name="Jabil R."/>
            <person name="James M.L."/>
            <person name="Jhangiani S.N."/>
            <person name="Johnson B."/>
            <person name="Johnson Q."/>
            <person name="Joshi V."/>
            <person name="Kalu J.B."/>
            <person name="Kam C."/>
            <person name="Kashfia A."/>
            <person name="Keebler J."/>
            <person name="Kisamo H."/>
            <person name="Kovar C.L."/>
            <person name="Lago L.A."/>
            <person name="Lai C.-Y."/>
            <person name="Laidlaw J."/>
            <person name="Lara F."/>
            <person name="Le T.-K."/>
            <person name="Lee S.L."/>
            <person name="Legall F.H."/>
            <person name="Lemon S.J."/>
            <person name="Lewis L.R."/>
            <person name="Li B."/>
            <person name="Liu Y."/>
            <person name="Liu Y.-S."/>
            <person name="Lopez J."/>
            <person name="Lozado R.J."/>
            <person name="Lu J."/>
            <person name="Madu R.C."/>
            <person name="Maheshwari M."/>
            <person name="Maheshwari R."/>
            <person name="Malloy K."/>
            <person name="Martinez E."/>
            <person name="Mathew T."/>
            <person name="Mercado I.C."/>
            <person name="Mercado C."/>
            <person name="Meyer B."/>
            <person name="Montgomery K."/>
            <person name="Morgan M.B."/>
            <person name="Munidasa M."/>
            <person name="Nazareth L.V."/>
            <person name="Nelson J."/>
            <person name="Ng B.M."/>
            <person name="Nguyen N.B."/>
            <person name="Nguyen P.Q."/>
            <person name="Nguyen T."/>
            <person name="Obregon M."/>
            <person name="Okwuonu G.O."/>
            <person name="Onwere C.G."/>
            <person name="Orozco G."/>
            <person name="Parra A."/>
            <person name="Patel S."/>
            <person name="Patil S."/>
            <person name="Perez A."/>
            <person name="Perez Y."/>
            <person name="Pham C."/>
            <person name="Primus E.L."/>
            <person name="Pu L.-L."/>
            <person name="Puazo M."/>
            <person name="Qin X."/>
            <person name="Quiroz J.B."/>
            <person name="Reese J."/>
            <person name="Richards S."/>
            <person name="Rives C.M."/>
            <person name="Robberts R."/>
            <person name="Ruiz S.J."/>
            <person name="Ruiz M.J."/>
            <person name="Santibanez J."/>
            <person name="Schneider B.W."/>
            <person name="Sisson I."/>
            <person name="Smith M."/>
            <person name="Sodergren E."/>
            <person name="Song X.-Z."/>
            <person name="Song B.B."/>
            <person name="Summersgill H."/>
            <person name="Thelus R."/>
            <person name="Thornton R.D."/>
            <person name="Trejos Z.Y."/>
            <person name="Usmani K."/>
            <person name="Vattathil S."/>
            <person name="Villasana D."/>
            <person name="Walker D.L."/>
            <person name="Wang S."/>
            <person name="Wang K."/>
            <person name="White C.S."/>
            <person name="Williams A.C."/>
            <person name="Williamson J."/>
            <person name="Wilson K."/>
            <person name="Woghiren I.O."/>
            <person name="Woodworth J.R."/>
            <person name="Worley K.C."/>
            <person name="Wright R.A."/>
            <person name="Wu W."/>
            <person name="Young L."/>
            <person name="Zhang L."/>
            <person name="Zhang J."/>
            <person name="Zhu Y."/>
            <person name="Muzny D.M."/>
            <person name="Weinstock G."/>
            <person name="Gibbs R.A."/>
        </authorList>
    </citation>
    <scope>NUCLEOTIDE SEQUENCE [LARGE SCALE GENOMIC DNA]</scope>
    <source>
        <strain evidence="9">LSR1</strain>
    </source>
</reference>
<organism evidence="8 9">
    <name type="scientific">Acyrthosiphon pisum</name>
    <name type="common">Pea aphid</name>
    <dbReference type="NCBI Taxonomy" id="7029"/>
    <lineage>
        <taxon>Eukaryota</taxon>
        <taxon>Metazoa</taxon>
        <taxon>Ecdysozoa</taxon>
        <taxon>Arthropoda</taxon>
        <taxon>Hexapoda</taxon>
        <taxon>Insecta</taxon>
        <taxon>Pterygota</taxon>
        <taxon>Neoptera</taxon>
        <taxon>Paraneoptera</taxon>
        <taxon>Hemiptera</taxon>
        <taxon>Sternorrhyncha</taxon>
        <taxon>Aphidomorpha</taxon>
        <taxon>Aphidoidea</taxon>
        <taxon>Aphididae</taxon>
        <taxon>Macrosiphini</taxon>
        <taxon>Acyrthosiphon</taxon>
    </lineage>
</organism>
<dbReference type="Proteomes" id="UP000007819">
    <property type="component" value="Chromosome A2"/>
</dbReference>
<keyword evidence="3" id="KW-0964">Secreted</keyword>
<reference evidence="8" key="2">
    <citation type="submission" date="2022-06" db="UniProtKB">
        <authorList>
            <consortium name="EnsemblMetazoa"/>
        </authorList>
    </citation>
    <scope>IDENTIFICATION</scope>
</reference>
<feature type="region of interest" description="Disordered" evidence="5">
    <location>
        <begin position="327"/>
        <end position="354"/>
    </location>
</feature>
<keyword evidence="9" id="KW-1185">Reference proteome</keyword>
<dbReference type="GO" id="GO:0016298">
    <property type="term" value="F:lipase activity"/>
    <property type="evidence" value="ECO:0007669"/>
    <property type="project" value="InterPro"/>
</dbReference>
<evidence type="ECO:0000259" key="7">
    <source>
        <dbReference type="Pfam" id="PF00151"/>
    </source>
</evidence>
<evidence type="ECO:0000256" key="2">
    <source>
        <dbReference type="ARBA" id="ARBA00010701"/>
    </source>
</evidence>
<dbReference type="OrthoDB" id="199913at2759"/>
<dbReference type="PANTHER" id="PTHR11610">
    <property type="entry name" value="LIPASE"/>
    <property type="match status" value="1"/>
</dbReference>
<dbReference type="GO" id="GO:0005615">
    <property type="term" value="C:extracellular space"/>
    <property type="evidence" value="ECO:0007669"/>
    <property type="project" value="TreeGrafter"/>
</dbReference>
<feature type="domain" description="Lipase" evidence="7">
    <location>
        <begin position="21"/>
        <end position="319"/>
    </location>
</feature>
<protein>
    <recommendedName>
        <fullName evidence="7">Lipase domain-containing protein</fullName>
    </recommendedName>
</protein>
<feature type="chain" id="PRO_5042775270" description="Lipase domain-containing protein" evidence="6">
    <location>
        <begin position="23"/>
        <end position="354"/>
    </location>
</feature>
<keyword evidence="6" id="KW-0732">Signal</keyword>
<feature type="compositionally biased region" description="Low complexity" evidence="5">
    <location>
        <begin position="332"/>
        <end position="342"/>
    </location>
</feature>
<evidence type="ECO:0000256" key="6">
    <source>
        <dbReference type="SAM" id="SignalP"/>
    </source>
</evidence>
<dbReference type="FunFam" id="3.40.50.1820:FF:000076">
    <property type="entry name" value="phospholipase A1"/>
    <property type="match status" value="1"/>
</dbReference>
<dbReference type="GO" id="GO:0016042">
    <property type="term" value="P:lipid catabolic process"/>
    <property type="evidence" value="ECO:0007669"/>
    <property type="project" value="TreeGrafter"/>
</dbReference>
<dbReference type="CDD" id="cd00707">
    <property type="entry name" value="Pancreat_lipase_like"/>
    <property type="match status" value="1"/>
</dbReference>
<evidence type="ECO:0000313" key="9">
    <source>
        <dbReference type="Proteomes" id="UP000007819"/>
    </source>
</evidence>
<evidence type="ECO:0000256" key="5">
    <source>
        <dbReference type="SAM" id="MobiDB-lite"/>
    </source>
</evidence>
<comment type="similarity">
    <text evidence="2 4">Belongs to the AB hydrolase superfamily. Lipase family.</text>
</comment>